<evidence type="ECO:0000259" key="13">
    <source>
        <dbReference type="PROSITE" id="PS00794"/>
    </source>
</evidence>
<reference evidence="14 15" key="1">
    <citation type="submission" date="2017-05" db="EMBL/GenBank/DDBJ databases">
        <title>Comparative genomic and metabolic analysis of manganese-oxidizing mechanisms in Celeribater manganoxidans DY25T: its adaption to the environment of polymetallic nodule.</title>
        <authorList>
            <person name="Wang X."/>
        </authorList>
    </citation>
    <scope>NUCLEOTIDE SEQUENCE [LARGE SCALE GENOMIC DNA]</scope>
    <source>
        <strain evidence="14 15">DY25</strain>
    </source>
</reference>
<dbReference type="AlphaFoldDB" id="A0A291LW03"/>
<keyword evidence="5" id="KW-0808">Transferase</keyword>
<evidence type="ECO:0000256" key="11">
    <source>
        <dbReference type="ARBA" id="ARBA00029766"/>
    </source>
</evidence>
<proteinExistence type="inferred from homology"/>
<name>A0A291LW03_9RHOB</name>
<comment type="similarity">
    <text evidence="2">Belongs to the HPPK family.</text>
</comment>
<evidence type="ECO:0000256" key="1">
    <source>
        <dbReference type="ARBA" id="ARBA00005051"/>
    </source>
</evidence>
<dbReference type="RefSeq" id="WP_097372495.1">
    <property type="nucleotide sequence ID" value="NZ_CP021404.1"/>
</dbReference>
<feature type="domain" description="7,8-dihydro-6-hydroxymethylpterin-pyrophosphokinase" evidence="13">
    <location>
        <begin position="101"/>
        <end position="112"/>
    </location>
</feature>
<dbReference type="Gene3D" id="3.30.70.560">
    <property type="entry name" value="7,8-Dihydro-6-hydroxymethylpterin-pyrophosphokinase HPPK"/>
    <property type="match status" value="1"/>
</dbReference>
<dbReference type="GO" id="GO:0016301">
    <property type="term" value="F:kinase activity"/>
    <property type="evidence" value="ECO:0007669"/>
    <property type="project" value="UniProtKB-KW"/>
</dbReference>
<evidence type="ECO:0000256" key="9">
    <source>
        <dbReference type="ARBA" id="ARBA00022909"/>
    </source>
</evidence>
<dbReference type="PROSITE" id="PS00794">
    <property type="entry name" value="HPPK"/>
    <property type="match status" value="1"/>
</dbReference>
<evidence type="ECO:0000256" key="7">
    <source>
        <dbReference type="ARBA" id="ARBA00022777"/>
    </source>
</evidence>
<dbReference type="EMBL" id="CP021404">
    <property type="protein sequence ID" value="ATI40872.1"/>
    <property type="molecule type" value="Genomic_DNA"/>
</dbReference>
<dbReference type="InterPro" id="IPR000550">
    <property type="entry name" value="Hppk"/>
</dbReference>
<gene>
    <name evidence="14" type="ORF">CBW24_01870</name>
</gene>
<sequence>MVQPSEKSQTGSLSLIALGSNASSSFGSPFETVTRAVAALTAAGLEIVAQSRFYRTPAFPPGIGENFVNAVVQVRSAHDAQGLLALLHGIEAEFGRHRTIRWGARTLDLDLIDHEGELRPDRAGWQAWRDLPLEQQRVQAPDRLILPHPRVQDRAFVLVPLADVAPEWRHPVTGASAQAMLDALPHEHLTGIAPLFPADHQG</sequence>
<dbReference type="SUPFAM" id="SSF55083">
    <property type="entry name" value="6-hydroxymethyl-7,8-dihydropterin pyrophosphokinase, HPPK"/>
    <property type="match status" value="1"/>
</dbReference>
<dbReference type="GO" id="GO:0003848">
    <property type="term" value="F:2-amino-4-hydroxy-6-hydroxymethyldihydropteridine diphosphokinase activity"/>
    <property type="evidence" value="ECO:0007669"/>
    <property type="project" value="UniProtKB-EC"/>
</dbReference>
<keyword evidence="6" id="KW-0547">Nucleotide-binding</keyword>
<evidence type="ECO:0000256" key="12">
    <source>
        <dbReference type="ARBA" id="ARBA00033413"/>
    </source>
</evidence>
<dbReference type="CDD" id="cd00483">
    <property type="entry name" value="HPPK"/>
    <property type="match status" value="1"/>
</dbReference>
<dbReference type="PANTHER" id="PTHR43071">
    <property type="entry name" value="2-AMINO-4-HYDROXY-6-HYDROXYMETHYLDIHYDROPTERIDINE PYROPHOSPHOKINASE"/>
    <property type="match status" value="1"/>
</dbReference>
<evidence type="ECO:0000313" key="15">
    <source>
        <dbReference type="Proteomes" id="UP000219050"/>
    </source>
</evidence>
<organism evidence="14 15">
    <name type="scientific">Pacificitalea manganoxidans</name>
    <dbReference type="NCBI Taxonomy" id="1411902"/>
    <lineage>
        <taxon>Bacteria</taxon>
        <taxon>Pseudomonadati</taxon>
        <taxon>Pseudomonadota</taxon>
        <taxon>Alphaproteobacteria</taxon>
        <taxon>Rhodobacterales</taxon>
        <taxon>Paracoccaceae</taxon>
        <taxon>Pacificitalea</taxon>
    </lineage>
</organism>
<dbReference type="InterPro" id="IPR035907">
    <property type="entry name" value="Hppk_sf"/>
</dbReference>
<comment type="pathway">
    <text evidence="1">Cofactor biosynthesis; tetrahydrofolate biosynthesis; 2-amino-4-hydroxy-6-hydroxymethyl-7,8-dihydropteridine diphosphate from 7,8-dihydroneopterin triphosphate: step 4/4.</text>
</comment>
<dbReference type="Proteomes" id="UP000219050">
    <property type="component" value="Chromosome"/>
</dbReference>
<dbReference type="GO" id="GO:0005524">
    <property type="term" value="F:ATP binding"/>
    <property type="evidence" value="ECO:0007669"/>
    <property type="project" value="UniProtKB-KW"/>
</dbReference>
<protein>
    <recommendedName>
        <fullName evidence="4">2-amino-4-hydroxy-6-hydroxymethyldihydropteridine pyrophosphokinase</fullName>
        <ecNumber evidence="3">2.7.6.3</ecNumber>
    </recommendedName>
    <alternativeName>
        <fullName evidence="11">6-hydroxymethyl-7,8-dihydropterin pyrophosphokinase</fullName>
    </alternativeName>
    <alternativeName>
        <fullName evidence="12">7,8-dihydro-6-hydroxymethylpterin-pyrophosphokinase</fullName>
    </alternativeName>
</protein>
<evidence type="ECO:0000256" key="4">
    <source>
        <dbReference type="ARBA" id="ARBA00016218"/>
    </source>
</evidence>
<keyword evidence="9" id="KW-0289">Folate biosynthesis</keyword>
<keyword evidence="8" id="KW-0067">ATP-binding</keyword>
<accession>A0A291LW03</accession>
<dbReference type="PANTHER" id="PTHR43071:SF1">
    <property type="entry name" value="2-AMINO-4-HYDROXY-6-HYDROXYMETHYLDIHYDROPTERIDINE PYROPHOSPHOKINASE"/>
    <property type="match status" value="1"/>
</dbReference>
<dbReference type="NCBIfam" id="TIGR01498">
    <property type="entry name" value="folK"/>
    <property type="match status" value="1"/>
</dbReference>
<evidence type="ECO:0000256" key="10">
    <source>
        <dbReference type="ARBA" id="ARBA00029409"/>
    </source>
</evidence>
<evidence type="ECO:0000256" key="3">
    <source>
        <dbReference type="ARBA" id="ARBA00013253"/>
    </source>
</evidence>
<dbReference type="GO" id="GO:0046654">
    <property type="term" value="P:tetrahydrofolate biosynthetic process"/>
    <property type="evidence" value="ECO:0007669"/>
    <property type="project" value="UniProtKB-UniPathway"/>
</dbReference>
<dbReference type="EC" id="2.7.6.3" evidence="3"/>
<keyword evidence="15" id="KW-1185">Reference proteome</keyword>
<dbReference type="GO" id="GO:0046656">
    <property type="term" value="P:folic acid biosynthetic process"/>
    <property type="evidence" value="ECO:0007669"/>
    <property type="project" value="UniProtKB-KW"/>
</dbReference>
<evidence type="ECO:0000256" key="2">
    <source>
        <dbReference type="ARBA" id="ARBA00005810"/>
    </source>
</evidence>
<comment type="function">
    <text evidence="10">Catalyzes the transfer of pyrophosphate from adenosine triphosphate (ATP) to 6-hydroxymethyl-7,8-dihydropterin, an enzymatic step in folate biosynthesis pathway.</text>
</comment>
<dbReference type="KEGG" id="cmag:CBW24_01870"/>
<evidence type="ECO:0000256" key="5">
    <source>
        <dbReference type="ARBA" id="ARBA00022679"/>
    </source>
</evidence>
<evidence type="ECO:0000256" key="8">
    <source>
        <dbReference type="ARBA" id="ARBA00022840"/>
    </source>
</evidence>
<dbReference type="Pfam" id="PF01288">
    <property type="entry name" value="HPPK"/>
    <property type="match status" value="1"/>
</dbReference>
<evidence type="ECO:0000313" key="14">
    <source>
        <dbReference type="EMBL" id="ATI40872.1"/>
    </source>
</evidence>
<dbReference type="UniPathway" id="UPA00077">
    <property type="reaction ID" value="UER00155"/>
</dbReference>
<keyword evidence="7 14" id="KW-0418">Kinase</keyword>
<evidence type="ECO:0000256" key="6">
    <source>
        <dbReference type="ARBA" id="ARBA00022741"/>
    </source>
</evidence>
<dbReference type="OrthoDB" id="9808041at2"/>